<evidence type="ECO:0000313" key="1">
    <source>
        <dbReference type="EMBL" id="AQY52089.1"/>
    </source>
</evidence>
<dbReference type="EMBL" id="CP011102">
    <property type="protein sequence ID" value="AQY52089.1"/>
    <property type="molecule type" value="Genomic_DNA"/>
</dbReference>
<dbReference type="KEGG" id="lwi:UE46_14385"/>
<proteinExistence type="predicted"/>
<dbReference type="RefSeq" id="WP_036062652.1">
    <property type="nucleotide sequence ID" value="NZ_CP011102.1"/>
</dbReference>
<dbReference type="AlphaFoldDB" id="A0A1S7FXG9"/>
<protein>
    <submittedName>
        <fullName evidence="1">Uncharacterized protein</fullName>
    </submittedName>
</protein>
<gene>
    <name evidence="1" type="ORF">UE46_14385</name>
</gene>
<dbReference type="Proteomes" id="UP000223060">
    <property type="component" value="Chromosome"/>
</dbReference>
<sequence>MKLEQVARLLTEEGRLISYQDGIIKEEPGAYSNYHELKKEDSEWVMNLIIVERQNEPIIKEIERFTNEDEAGTYFYMDRLSSYYSKKYVRAFIRENEELEIGTSLFGMEELKLASEKIGSQNCLSVDEDKLVQRSVMVKGIGEQLFQLYFINHDLSRVEISMPLDKEDAFFYAFTNMYLLYLLKLNEMKLLEQNEISNVFLDRDYMQFID</sequence>
<accession>A0A1S7FXG9</accession>
<keyword evidence="2" id="KW-1185">Reference proteome</keyword>
<evidence type="ECO:0000313" key="2">
    <source>
        <dbReference type="Proteomes" id="UP000223060"/>
    </source>
</evidence>
<organism evidence="1 2">
    <name type="scientific">Listeria weihenstephanensis</name>
    <dbReference type="NCBI Taxonomy" id="1006155"/>
    <lineage>
        <taxon>Bacteria</taxon>
        <taxon>Bacillati</taxon>
        <taxon>Bacillota</taxon>
        <taxon>Bacilli</taxon>
        <taxon>Bacillales</taxon>
        <taxon>Listeriaceae</taxon>
        <taxon>Listeria</taxon>
    </lineage>
</organism>
<name>A0A1S7FXG9_9LIST</name>
<reference evidence="2" key="1">
    <citation type="submission" date="2015-03" db="EMBL/GenBank/DDBJ databases">
        <authorList>
            <person name="Ferrari E."/>
            <person name="Walter M.C."/>
            <person name="Huptas C."/>
            <person name="Scherer S."/>
            <person name="Mueller-Herbst S."/>
        </authorList>
    </citation>
    <scope>NUCLEOTIDE SEQUENCE [LARGE SCALE GENOMIC DNA]</scope>
    <source>
        <strain evidence="2">LWP01</strain>
    </source>
</reference>